<reference evidence="3 4" key="1">
    <citation type="submission" date="2014-04" db="EMBL/GenBank/DDBJ databases">
        <title>Draft genome sequence of Bacillus azotoformans MEV2011, a (co-) denitrifying strain unable to grow in the presence of oxygen.</title>
        <authorList>
            <person name="Nielsen M."/>
            <person name="Schreiber L."/>
            <person name="Finster K."/>
            <person name="Schramm A."/>
        </authorList>
    </citation>
    <scope>NUCLEOTIDE SEQUENCE [LARGE SCALE GENOMIC DNA]</scope>
    <source>
        <strain evidence="3 4">MEV2011</strain>
    </source>
</reference>
<dbReference type="PANTHER" id="PTHR42760:SF40">
    <property type="entry name" value="3-OXOACYL-[ACYL-CARRIER-PROTEIN] REDUCTASE, CHLOROPLASTIC"/>
    <property type="match status" value="1"/>
</dbReference>
<evidence type="ECO:0000313" key="3">
    <source>
        <dbReference type="EMBL" id="KEF38381.1"/>
    </source>
</evidence>
<evidence type="ECO:0000256" key="1">
    <source>
        <dbReference type="ARBA" id="ARBA00006484"/>
    </source>
</evidence>
<protein>
    <recommendedName>
        <fullName evidence="5">Gluconate 5-dehydrogenase</fullName>
    </recommendedName>
</protein>
<dbReference type="FunFam" id="3.40.50.720:FF:000084">
    <property type="entry name" value="Short-chain dehydrogenase reductase"/>
    <property type="match status" value="1"/>
</dbReference>
<dbReference type="PRINTS" id="PR00080">
    <property type="entry name" value="SDRFAMILY"/>
</dbReference>
<dbReference type="Gene3D" id="3.40.50.720">
    <property type="entry name" value="NAD(P)-binding Rossmann-like Domain"/>
    <property type="match status" value="1"/>
</dbReference>
<gene>
    <name evidence="3" type="ORF">M670_02424</name>
</gene>
<keyword evidence="2 3" id="KW-0560">Oxidoreductase</keyword>
<dbReference type="EMBL" id="JJRY01000008">
    <property type="protein sequence ID" value="KEF38381.1"/>
    <property type="molecule type" value="Genomic_DNA"/>
</dbReference>
<dbReference type="GO" id="GO:0016616">
    <property type="term" value="F:oxidoreductase activity, acting on the CH-OH group of donors, NAD or NADP as acceptor"/>
    <property type="evidence" value="ECO:0007669"/>
    <property type="project" value="TreeGrafter"/>
</dbReference>
<organism evidence="3 4">
    <name type="scientific">Schinkia azotoformans MEV2011</name>
    <dbReference type="NCBI Taxonomy" id="1348973"/>
    <lineage>
        <taxon>Bacteria</taxon>
        <taxon>Bacillati</taxon>
        <taxon>Bacillota</taxon>
        <taxon>Bacilli</taxon>
        <taxon>Bacillales</taxon>
        <taxon>Bacillaceae</taxon>
        <taxon>Calidifontibacillus/Schinkia group</taxon>
        <taxon>Schinkia</taxon>
    </lineage>
</organism>
<evidence type="ECO:0008006" key="5">
    <source>
        <dbReference type="Google" id="ProtNLM"/>
    </source>
</evidence>
<evidence type="ECO:0000256" key="2">
    <source>
        <dbReference type="ARBA" id="ARBA00023002"/>
    </source>
</evidence>
<accession>A0A072NLM9</accession>
<dbReference type="PANTHER" id="PTHR42760">
    <property type="entry name" value="SHORT-CHAIN DEHYDROGENASES/REDUCTASES FAMILY MEMBER"/>
    <property type="match status" value="1"/>
</dbReference>
<dbReference type="PRINTS" id="PR00081">
    <property type="entry name" value="GDHRDH"/>
</dbReference>
<comment type="caution">
    <text evidence="3">The sequence shown here is derived from an EMBL/GenBank/DDBJ whole genome shotgun (WGS) entry which is preliminary data.</text>
</comment>
<evidence type="ECO:0000313" key="4">
    <source>
        <dbReference type="Proteomes" id="UP000027936"/>
    </source>
</evidence>
<name>A0A072NLM9_SCHAZ</name>
<dbReference type="Proteomes" id="UP000027936">
    <property type="component" value="Unassembled WGS sequence"/>
</dbReference>
<sequence length="262" mass="28120">MMRNLFSLENKTILITGGSGHLGSAMSEGLAKHGATVIIASKSKEKNCAFAAQLTEKYQTTCFGEYIDISNLESVNTCISSTIKAFGKIDVLVNNGYYGSSGKIEEMSEEIWKKGIDGSINTVFNCVHAILPHMMKQQSGNIINIASMYGTVSPDPSIYGDSGFNNPANYGAGKAAVIQFTKYLACHYGNKGIRANTISPGPFPSKTVQKNDEFIMNLSKKNPLGRIGSPSDLEGPIVFLASDASSYMTGQNIVVDGGWTAW</sequence>
<dbReference type="PATRIC" id="fig|1348973.3.peg.2341"/>
<dbReference type="GO" id="GO:0030497">
    <property type="term" value="P:fatty acid elongation"/>
    <property type="evidence" value="ECO:0007669"/>
    <property type="project" value="TreeGrafter"/>
</dbReference>
<comment type="similarity">
    <text evidence="1">Belongs to the short-chain dehydrogenases/reductases (SDR) family.</text>
</comment>
<dbReference type="InterPro" id="IPR002347">
    <property type="entry name" value="SDR_fam"/>
</dbReference>
<dbReference type="Pfam" id="PF13561">
    <property type="entry name" value="adh_short_C2"/>
    <property type="match status" value="1"/>
</dbReference>
<dbReference type="InterPro" id="IPR036291">
    <property type="entry name" value="NAD(P)-bd_dom_sf"/>
</dbReference>
<dbReference type="GO" id="GO:0008206">
    <property type="term" value="P:bile acid metabolic process"/>
    <property type="evidence" value="ECO:0007669"/>
    <property type="project" value="UniProtKB-ARBA"/>
</dbReference>
<dbReference type="AlphaFoldDB" id="A0A072NLM9"/>
<dbReference type="SUPFAM" id="SSF51735">
    <property type="entry name" value="NAD(P)-binding Rossmann-fold domains"/>
    <property type="match status" value="1"/>
</dbReference>
<proteinExistence type="inferred from homology"/>